<sequence>MAFSKHNVHYESDITRFIKELKQKNPKLEEQQRAGRALLWDKSPLDLDSRKRAEESRVKQQAYVYQNKV</sequence>
<keyword evidence="2" id="KW-1185">Reference proteome</keyword>
<dbReference type="OrthoDB" id="5296692at2"/>
<dbReference type="InterPro" id="IPR021853">
    <property type="entry name" value="DUF3460"/>
</dbReference>
<dbReference type="Proteomes" id="UP000295382">
    <property type="component" value="Unassembled WGS sequence"/>
</dbReference>
<comment type="caution">
    <text evidence="1">The sequence shown here is derived from an EMBL/GenBank/DDBJ whole genome shotgun (WGS) entry which is preliminary data.</text>
</comment>
<evidence type="ECO:0000313" key="2">
    <source>
        <dbReference type="Proteomes" id="UP000295382"/>
    </source>
</evidence>
<evidence type="ECO:0000313" key="1">
    <source>
        <dbReference type="EMBL" id="TCS34006.1"/>
    </source>
</evidence>
<proteinExistence type="predicted"/>
<dbReference type="AlphaFoldDB" id="A0A4R3HPZ8"/>
<dbReference type="EMBL" id="SLZQ01000014">
    <property type="protein sequence ID" value="TCS34006.1"/>
    <property type="molecule type" value="Genomic_DNA"/>
</dbReference>
<accession>A0A4R3HPZ8</accession>
<reference evidence="1 2" key="1">
    <citation type="submission" date="2019-03" db="EMBL/GenBank/DDBJ databases">
        <title>Genomic Encyclopedia of Type Strains, Phase IV (KMG-IV): sequencing the most valuable type-strain genomes for metagenomic binning, comparative biology and taxonomic classification.</title>
        <authorList>
            <person name="Goeker M."/>
        </authorList>
    </citation>
    <scope>NUCLEOTIDE SEQUENCE [LARGE SCALE GENOMIC DNA]</scope>
    <source>
        <strain evidence="1 2">DSM 7445</strain>
    </source>
</reference>
<protein>
    <submittedName>
        <fullName evidence="1">Uncharacterized protein DUF3460</fullName>
    </submittedName>
</protein>
<dbReference type="Pfam" id="PF11943">
    <property type="entry name" value="DUF3460"/>
    <property type="match status" value="1"/>
</dbReference>
<dbReference type="RefSeq" id="WP_132259994.1">
    <property type="nucleotide sequence ID" value="NZ_SLZQ01000014.1"/>
</dbReference>
<organism evidence="1 2">
    <name type="scientific">Paucimonas lemoignei</name>
    <name type="common">Pseudomonas lemoignei</name>
    <dbReference type="NCBI Taxonomy" id="29443"/>
    <lineage>
        <taxon>Bacteria</taxon>
        <taxon>Pseudomonadati</taxon>
        <taxon>Pseudomonadota</taxon>
        <taxon>Betaproteobacteria</taxon>
        <taxon>Burkholderiales</taxon>
        <taxon>Burkholderiaceae</taxon>
        <taxon>Paucimonas</taxon>
    </lineage>
</organism>
<gene>
    <name evidence="1" type="ORF">EDC30_11433</name>
</gene>
<name>A0A4R3HPZ8_PAULE</name>